<dbReference type="Pfam" id="PF00096">
    <property type="entry name" value="zf-C2H2"/>
    <property type="match status" value="2"/>
</dbReference>
<dbReference type="PROSITE" id="PS00028">
    <property type="entry name" value="ZINC_FINGER_C2H2_1"/>
    <property type="match status" value="2"/>
</dbReference>
<dbReference type="InterPro" id="IPR013087">
    <property type="entry name" value="Znf_C2H2_type"/>
</dbReference>
<accession>A0A9P4QTG9</accession>
<evidence type="ECO:0000256" key="7">
    <source>
        <dbReference type="PROSITE-ProRule" id="PRU00042"/>
    </source>
</evidence>
<evidence type="ECO:0000256" key="2">
    <source>
        <dbReference type="ARBA" id="ARBA00022771"/>
    </source>
</evidence>
<dbReference type="GO" id="GO:0000981">
    <property type="term" value="F:DNA-binding transcription factor activity, RNA polymerase II-specific"/>
    <property type="evidence" value="ECO:0007669"/>
    <property type="project" value="InterPro"/>
</dbReference>
<dbReference type="EMBL" id="ML996159">
    <property type="protein sequence ID" value="KAF2733578.1"/>
    <property type="molecule type" value="Genomic_DNA"/>
</dbReference>
<keyword evidence="12" id="KW-1185">Reference proteome</keyword>
<dbReference type="InterPro" id="IPR036864">
    <property type="entry name" value="Zn2-C6_fun-type_DNA-bd_sf"/>
</dbReference>
<organism evidence="11 12">
    <name type="scientific">Polyplosphaeria fusca</name>
    <dbReference type="NCBI Taxonomy" id="682080"/>
    <lineage>
        <taxon>Eukaryota</taxon>
        <taxon>Fungi</taxon>
        <taxon>Dikarya</taxon>
        <taxon>Ascomycota</taxon>
        <taxon>Pezizomycotina</taxon>
        <taxon>Dothideomycetes</taxon>
        <taxon>Pleosporomycetidae</taxon>
        <taxon>Pleosporales</taxon>
        <taxon>Tetraplosphaeriaceae</taxon>
        <taxon>Polyplosphaeria</taxon>
    </lineage>
</organism>
<feature type="domain" description="Zn(2)-C6 fungal-type" evidence="9">
    <location>
        <begin position="88"/>
        <end position="117"/>
    </location>
</feature>
<keyword evidence="5" id="KW-0804">Transcription</keyword>
<keyword evidence="3" id="KW-0862">Zinc</keyword>
<dbReference type="CDD" id="cd00067">
    <property type="entry name" value="GAL4"/>
    <property type="match status" value="1"/>
</dbReference>
<dbReference type="OrthoDB" id="40579at2759"/>
<dbReference type="InterPro" id="IPR001138">
    <property type="entry name" value="Zn2Cys6_DnaBD"/>
</dbReference>
<dbReference type="Proteomes" id="UP000799444">
    <property type="component" value="Unassembled WGS sequence"/>
</dbReference>
<evidence type="ECO:0000256" key="1">
    <source>
        <dbReference type="ARBA" id="ARBA00022723"/>
    </source>
</evidence>
<keyword evidence="4" id="KW-0805">Transcription regulation</keyword>
<dbReference type="Pfam" id="PF00172">
    <property type="entry name" value="Zn_clus"/>
    <property type="match status" value="1"/>
</dbReference>
<gene>
    <name evidence="11" type="ORF">EJ04DRAFT_564970</name>
</gene>
<keyword evidence="6" id="KW-0539">Nucleus</keyword>
<dbReference type="Gene3D" id="4.10.240.10">
    <property type="entry name" value="Zn(2)-C6 fungal-type DNA-binding domain"/>
    <property type="match status" value="1"/>
</dbReference>
<dbReference type="SMART" id="SM00355">
    <property type="entry name" value="ZnF_C2H2"/>
    <property type="match status" value="2"/>
</dbReference>
<dbReference type="PROSITE" id="PS50157">
    <property type="entry name" value="ZINC_FINGER_C2H2_2"/>
    <property type="match status" value="2"/>
</dbReference>
<dbReference type="SMART" id="SM00066">
    <property type="entry name" value="GAL4"/>
    <property type="match status" value="1"/>
</dbReference>
<proteinExistence type="predicted"/>
<dbReference type="AlphaFoldDB" id="A0A9P4QTG9"/>
<dbReference type="PROSITE" id="PS00463">
    <property type="entry name" value="ZN2_CY6_FUNGAL_1"/>
    <property type="match status" value="1"/>
</dbReference>
<sequence>MSKPASTLSPKRDAYCSYCGQGFKRDEHLERHILTHTNVRPFRCPECGVAFKRKDLLRRHYKAIHVQPPDKDDPIFLRTAVVDRIPIACLNCAQSKTKCDKQVPCGRCVKRNLTCQKRQFRRNNWKGNPDVATTTASSPNDKITKEESVEERHEIETPIVSDVPLDPSQQPWALQPPSSGSEVDMDMRMPPMTVPTSVPWMNQPGSAMTDVELEQSHTFPFPPSSGVNSAIPPNTPNGPHGSVQFDSPMGEETFDKALADMYLSSASSEAGFSELDWSLVHQELLSLTGMPPEPISNDVLPLHQDWPLFDCNPATSNSVAPRTRENIAELEVLDDPNTWSSCARSSYVEFQRSLNEKCWTMQPIDQFVRDRWLAVTQYVWRLSKERIFPGLRNDRQSTKAFPWMDRVILLPQTDALTSLLTKYTLEADDQFHLFPHQKPLTPQELLPQSDNRLLSGTLILLKIAQAIRSDSSPQARGICNAFVEVCSALVDDAVQVKDEVSETAKSIELSVGLLQLLLWSGDPWHMTIVPDIWSNHTKIVQKAISAENARKTPLQMENLWPGESLSRMLHSWVSVDLEMSLFNDVPPKLDAASITIPLPLMALAPQEPHMNAEGWQSETSPVSTVENTPSSLASLFEAFMEGQLCNLQDITATHLRLLLHPLQSLSMRLHQCLDTFGNLHSPGTRPSNTISLASKAFADENRILLARWRHLATIIASRSATPPRTLASSLALYYIMVINSLASFPEVERLVRLRTGGTISQNHSYQSWMRNASLEGLALLMFSCGQGLNVLRSMSPMERPLWWPAALYRVTLVFCQAIIAFNSISAEGASSDNPSVVVLDRDFSPNAEDHDPSLQKFLSKLQGRPVLTGADGNVVLLLDEATGFDHCIAILEQHLSFDKSAFAQGVYERLCQSRSRRQGKL</sequence>
<dbReference type="SUPFAM" id="SSF57667">
    <property type="entry name" value="beta-beta-alpha zinc fingers"/>
    <property type="match status" value="1"/>
</dbReference>
<keyword evidence="2 7" id="KW-0863">Zinc-finger</keyword>
<keyword evidence="1" id="KW-0479">Metal-binding</keyword>
<evidence type="ECO:0000256" key="6">
    <source>
        <dbReference type="ARBA" id="ARBA00023242"/>
    </source>
</evidence>
<evidence type="ECO:0000259" key="10">
    <source>
        <dbReference type="PROSITE" id="PS50157"/>
    </source>
</evidence>
<dbReference type="InterPro" id="IPR036236">
    <property type="entry name" value="Znf_C2H2_sf"/>
</dbReference>
<evidence type="ECO:0000256" key="3">
    <source>
        <dbReference type="ARBA" id="ARBA00022833"/>
    </source>
</evidence>
<dbReference type="SUPFAM" id="SSF57701">
    <property type="entry name" value="Zn2/Cys6 DNA-binding domain"/>
    <property type="match status" value="1"/>
</dbReference>
<name>A0A9P4QTG9_9PLEO</name>
<feature type="region of interest" description="Disordered" evidence="8">
    <location>
        <begin position="126"/>
        <end position="182"/>
    </location>
</feature>
<evidence type="ECO:0000259" key="9">
    <source>
        <dbReference type="PROSITE" id="PS50048"/>
    </source>
</evidence>
<dbReference type="GO" id="GO:0008270">
    <property type="term" value="F:zinc ion binding"/>
    <property type="evidence" value="ECO:0007669"/>
    <property type="project" value="UniProtKB-KW"/>
</dbReference>
<feature type="compositionally biased region" description="Basic and acidic residues" evidence="8">
    <location>
        <begin position="142"/>
        <end position="156"/>
    </location>
</feature>
<protein>
    <submittedName>
        <fullName evidence="11">Uncharacterized protein</fullName>
    </submittedName>
</protein>
<feature type="compositionally biased region" description="Polar residues" evidence="8">
    <location>
        <begin position="131"/>
        <end position="141"/>
    </location>
</feature>
<reference evidence="11" key="1">
    <citation type="journal article" date="2020" name="Stud. Mycol.">
        <title>101 Dothideomycetes genomes: a test case for predicting lifestyles and emergence of pathogens.</title>
        <authorList>
            <person name="Haridas S."/>
            <person name="Albert R."/>
            <person name="Binder M."/>
            <person name="Bloem J."/>
            <person name="Labutti K."/>
            <person name="Salamov A."/>
            <person name="Andreopoulos B."/>
            <person name="Baker S."/>
            <person name="Barry K."/>
            <person name="Bills G."/>
            <person name="Bluhm B."/>
            <person name="Cannon C."/>
            <person name="Castanera R."/>
            <person name="Culley D."/>
            <person name="Daum C."/>
            <person name="Ezra D."/>
            <person name="Gonzalez J."/>
            <person name="Henrissat B."/>
            <person name="Kuo A."/>
            <person name="Liang C."/>
            <person name="Lipzen A."/>
            <person name="Lutzoni F."/>
            <person name="Magnuson J."/>
            <person name="Mondo S."/>
            <person name="Nolan M."/>
            <person name="Ohm R."/>
            <person name="Pangilinan J."/>
            <person name="Park H.-J."/>
            <person name="Ramirez L."/>
            <person name="Alfaro M."/>
            <person name="Sun H."/>
            <person name="Tritt A."/>
            <person name="Yoshinaga Y."/>
            <person name="Zwiers L.-H."/>
            <person name="Turgeon B."/>
            <person name="Goodwin S."/>
            <person name="Spatafora J."/>
            <person name="Crous P."/>
            <person name="Grigoriev I."/>
        </authorList>
    </citation>
    <scope>NUCLEOTIDE SEQUENCE</scope>
    <source>
        <strain evidence="11">CBS 125425</strain>
    </source>
</reference>
<comment type="caution">
    <text evidence="11">The sequence shown here is derived from an EMBL/GenBank/DDBJ whole genome shotgun (WGS) entry which is preliminary data.</text>
</comment>
<dbReference type="PROSITE" id="PS50048">
    <property type="entry name" value="ZN2_CY6_FUNGAL_2"/>
    <property type="match status" value="1"/>
</dbReference>
<feature type="domain" description="C2H2-type" evidence="10">
    <location>
        <begin position="42"/>
        <end position="70"/>
    </location>
</feature>
<evidence type="ECO:0000256" key="5">
    <source>
        <dbReference type="ARBA" id="ARBA00023163"/>
    </source>
</evidence>
<evidence type="ECO:0000256" key="4">
    <source>
        <dbReference type="ARBA" id="ARBA00023015"/>
    </source>
</evidence>
<evidence type="ECO:0000313" key="12">
    <source>
        <dbReference type="Proteomes" id="UP000799444"/>
    </source>
</evidence>
<dbReference type="Gene3D" id="3.30.160.60">
    <property type="entry name" value="Classic Zinc Finger"/>
    <property type="match status" value="2"/>
</dbReference>
<feature type="domain" description="C2H2-type" evidence="10">
    <location>
        <begin position="14"/>
        <end position="41"/>
    </location>
</feature>
<dbReference type="PANTHER" id="PTHR47660">
    <property type="entry name" value="TRANSCRIPTION FACTOR WITH C2H2 AND ZN(2)-CYS(6) DNA BINDING DOMAIN (EUROFUNG)-RELATED-RELATED"/>
    <property type="match status" value="1"/>
</dbReference>
<evidence type="ECO:0000256" key="8">
    <source>
        <dbReference type="SAM" id="MobiDB-lite"/>
    </source>
</evidence>
<dbReference type="FunFam" id="3.30.160.60:FF:002343">
    <property type="entry name" value="Zinc finger protein 33A"/>
    <property type="match status" value="1"/>
</dbReference>
<feature type="compositionally biased region" description="Polar residues" evidence="8">
    <location>
        <begin position="167"/>
        <end position="181"/>
    </location>
</feature>
<evidence type="ECO:0000313" key="11">
    <source>
        <dbReference type="EMBL" id="KAF2733578.1"/>
    </source>
</evidence>